<evidence type="ECO:0000259" key="8">
    <source>
        <dbReference type="Pfam" id="PF13359"/>
    </source>
</evidence>
<feature type="domain" description="DDE Tnp4" evidence="8">
    <location>
        <begin position="179"/>
        <end position="331"/>
    </location>
</feature>
<proteinExistence type="inferred from homology"/>
<comment type="cofactor">
    <cofactor evidence="1">
        <name>a divalent metal cation</name>
        <dbReference type="ChEBI" id="CHEBI:60240"/>
    </cofactor>
</comment>
<keyword evidence="10" id="KW-1185">Reference proteome</keyword>
<dbReference type="GO" id="GO:0016787">
    <property type="term" value="F:hydrolase activity"/>
    <property type="evidence" value="ECO:0007669"/>
    <property type="project" value="UniProtKB-KW"/>
</dbReference>
<dbReference type="PANTHER" id="PTHR22930">
    <property type="match status" value="1"/>
</dbReference>
<dbReference type="GO" id="GO:0004518">
    <property type="term" value="F:nuclease activity"/>
    <property type="evidence" value="ECO:0007669"/>
    <property type="project" value="UniProtKB-KW"/>
</dbReference>
<comment type="caution">
    <text evidence="9">The sequence shown here is derived from an EMBL/GenBank/DDBJ whole genome shotgun (WGS) entry which is preliminary data.</text>
</comment>
<evidence type="ECO:0000256" key="5">
    <source>
        <dbReference type="ARBA" id="ARBA00022723"/>
    </source>
</evidence>
<dbReference type="GO" id="GO:0046872">
    <property type="term" value="F:metal ion binding"/>
    <property type="evidence" value="ECO:0007669"/>
    <property type="project" value="UniProtKB-KW"/>
</dbReference>
<organism evidence="9 10">
    <name type="scientific">Dreissena polymorpha</name>
    <name type="common">Zebra mussel</name>
    <name type="synonym">Mytilus polymorpha</name>
    <dbReference type="NCBI Taxonomy" id="45954"/>
    <lineage>
        <taxon>Eukaryota</taxon>
        <taxon>Metazoa</taxon>
        <taxon>Spiralia</taxon>
        <taxon>Lophotrochozoa</taxon>
        <taxon>Mollusca</taxon>
        <taxon>Bivalvia</taxon>
        <taxon>Autobranchia</taxon>
        <taxon>Heteroconchia</taxon>
        <taxon>Euheterodonta</taxon>
        <taxon>Imparidentia</taxon>
        <taxon>Neoheterodontei</taxon>
        <taxon>Myida</taxon>
        <taxon>Dreissenoidea</taxon>
        <taxon>Dreissenidae</taxon>
        <taxon>Dreissena</taxon>
    </lineage>
</organism>
<keyword evidence="6" id="KW-0378">Hydrolase</keyword>
<dbReference type="GO" id="GO:0005634">
    <property type="term" value="C:nucleus"/>
    <property type="evidence" value="ECO:0007669"/>
    <property type="project" value="UniProtKB-SubCell"/>
</dbReference>
<evidence type="ECO:0000256" key="7">
    <source>
        <dbReference type="ARBA" id="ARBA00023242"/>
    </source>
</evidence>
<reference evidence="9" key="1">
    <citation type="journal article" date="2019" name="bioRxiv">
        <title>The Genome of the Zebra Mussel, Dreissena polymorpha: A Resource for Invasive Species Research.</title>
        <authorList>
            <person name="McCartney M.A."/>
            <person name="Auch B."/>
            <person name="Kono T."/>
            <person name="Mallez S."/>
            <person name="Zhang Y."/>
            <person name="Obille A."/>
            <person name="Becker A."/>
            <person name="Abrahante J.E."/>
            <person name="Garbe J."/>
            <person name="Badalamenti J.P."/>
            <person name="Herman A."/>
            <person name="Mangelson H."/>
            <person name="Liachko I."/>
            <person name="Sullivan S."/>
            <person name="Sone E.D."/>
            <person name="Koren S."/>
            <person name="Silverstein K.A.T."/>
            <person name="Beckman K.B."/>
            <person name="Gohl D.M."/>
        </authorList>
    </citation>
    <scope>NUCLEOTIDE SEQUENCE</scope>
    <source>
        <strain evidence="9">Duluth1</strain>
        <tissue evidence="9">Whole animal</tissue>
    </source>
</reference>
<evidence type="ECO:0000256" key="2">
    <source>
        <dbReference type="ARBA" id="ARBA00004123"/>
    </source>
</evidence>
<gene>
    <name evidence="9" type="ORF">DPMN_094153</name>
</gene>
<evidence type="ECO:0000313" key="9">
    <source>
        <dbReference type="EMBL" id="KAH3851670.1"/>
    </source>
</evidence>
<name>A0A9D4R394_DREPO</name>
<dbReference type="EMBL" id="JAIWYP010000003">
    <property type="protein sequence ID" value="KAH3851670.1"/>
    <property type="molecule type" value="Genomic_DNA"/>
</dbReference>
<sequence>MADKTRRKKGLITLAIKKLMDANRTRSLFILMTQNDFVTTRLLRRDSVPRIRLYAESIVPRYSLSDFKSHFRLERSSFEIICGVIGSHLKRRKGNIPLALEKQLLIFLWFMGTHDSFRSLADRFGISTSTAHICCWKIARIISMHLVRLFIKWPRNEALDSVTQGFSEKSKLPGIVGAIDASHVRITAPQIHQESYYNRKKFHSVILQAVSDHRLLFLDIFVGWPGSSHDARVFKNSPLFLDSAEKVIPKNKYILGDAAYPLLPWLMTPFKDYGTLSREKQNYNKQHSRGRQVVERAFGQLKGRFRRLTFFYVHKIEFLTYCIVAACVLHNICLINDDEITDFCAEPDINVYDELNEDRESGIQFRDELVRHLSQ</sequence>
<accession>A0A9D4R394</accession>
<dbReference type="InterPro" id="IPR045249">
    <property type="entry name" value="HARBI1-like"/>
</dbReference>
<evidence type="ECO:0000256" key="1">
    <source>
        <dbReference type="ARBA" id="ARBA00001968"/>
    </source>
</evidence>
<evidence type="ECO:0000313" key="10">
    <source>
        <dbReference type="Proteomes" id="UP000828390"/>
    </source>
</evidence>
<dbReference type="Proteomes" id="UP000828390">
    <property type="component" value="Unassembled WGS sequence"/>
</dbReference>
<comment type="subcellular location">
    <subcellularLocation>
        <location evidence="2">Nucleus</location>
    </subcellularLocation>
</comment>
<dbReference type="OrthoDB" id="6147640at2759"/>
<reference evidence="9" key="2">
    <citation type="submission" date="2020-11" db="EMBL/GenBank/DDBJ databases">
        <authorList>
            <person name="McCartney M.A."/>
            <person name="Auch B."/>
            <person name="Kono T."/>
            <person name="Mallez S."/>
            <person name="Becker A."/>
            <person name="Gohl D.M."/>
            <person name="Silverstein K.A.T."/>
            <person name="Koren S."/>
            <person name="Bechman K.B."/>
            <person name="Herman A."/>
            <person name="Abrahante J.E."/>
            <person name="Garbe J."/>
        </authorList>
    </citation>
    <scope>NUCLEOTIDE SEQUENCE</scope>
    <source>
        <strain evidence="9">Duluth1</strain>
        <tissue evidence="9">Whole animal</tissue>
    </source>
</reference>
<keyword evidence="4" id="KW-0540">Nuclease</keyword>
<dbReference type="InterPro" id="IPR027806">
    <property type="entry name" value="HARBI1_dom"/>
</dbReference>
<protein>
    <recommendedName>
        <fullName evidence="8">DDE Tnp4 domain-containing protein</fullName>
    </recommendedName>
</protein>
<keyword evidence="5" id="KW-0479">Metal-binding</keyword>
<dbReference type="AlphaFoldDB" id="A0A9D4R394"/>
<dbReference type="PANTHER" id="PTHR22930:SF85">
    <property type="entry name" value="GH03217P-RELATED"/>
    <property type="match status" value="1"/>
</dbReference>
<keyword evidence="7" id="KW-0539">Nucleus</keyword>
<evidence type="ECO:0000256" key="3">
    <source>
        <dbReference type="ARBA" id="ARBA00006958"/>
    </source>
</evidence>
<evidence type="ECO:0000256" key="6">
    <source>
        <dbReference type="ARBA" id="ARBA00022801"/>
    </source>
</evidence>
<comment type="similarity">
    <text evidence="3">Belongs to the HARBI1 family.</text>
</comment>
<dbReference type="Pfam" id="PF13359">
    <property type="entry name" value="DDE_Tnp_4"/>
    <property type="match status" value="1"/>
</dbReference>
<evidence type="ECO:0000256" key="4">
    <source>
        <dbReference type="ARBA" id="ARBA00022722"/>
    </source>
</evidence>